<sequence>MKLKHLIRTTALAATLALAMGAAPFSQAHAQEKVFHYAYQGDMNSLDPMSLNETFTLGMQGWVYETLAGYDKNLKLVPMLAESWENPEPTKWIFHLRKGVTFHDGTPFTAKDVVFSWKRSLTEGSDMKGYGAKASEVKAVDDHTVEVITPQPNPILPRDWTFLYIMSKDWADKHHTTEASNVKGGENNYANMHENGTGPFTVADRQPDVKTVFERYDGYWNKNIPTNVDKVIFQPITQESTRVAALISGEMDLVQPVPVQDWDRLDKEDGVRVLNEPEARAIFIGMDQERDELLFSSVKGKNPFKDKRVREAVVLAVDTNVINKKIMRGAAKPLGTLIADKINGYDESFGQPYKPDVEKAKKLLADAGYPDGFSVQLDCPNDRYVNDEKVCQAVASMLARIGIKIDLLAQTKSKYFGKVLLQAGNKTSMYLLGWTPSSTDAANPLENLVACRDKKGAGQFNLGGYCNKEIDALAAKIEVETDQAKRNEMIKKAYTMLRNDYGYLPLHQQPMSWGVRKGVEVAQRADDVLDIRNVVMK</sequence>
<dbReference type="InterPro" id="IPR039424">
    <property type="entry name" value="SBP_5"/>
</dbReference>
<dbReference type="AlphaFoldDB" id="A0A853FDZ7"/>
<dbReference type="GO" id="GO:0043190">
    <property type="term" value="C:ATP-binding cassette (ABC) transporter complex"/>
    <property type="evidence" value="ECO:0007669"/>
    <property type="project" value="InterPro"/>
</dbReference>
<proteinExistence type="inferred from homology"/>
<dbReference type="Pfam" id="PF00496">
    <property type="entry name" value="SBP_bac_5"/>
    <property type="match status" value="1"/>
</dbReference>
<dbReference type="Gene3D" id="3.90.76.10">
    <property type="entry name" value="Dipeptide-binding Protein, Domain 1"/>
    <property type="match status" value="1"/>
</dbReference>
<dbReference type="RefSeq" id="WP_129969890.1">
    <property type="nucleotide sequence ID" value="NZ_JACCEW010000004.1"/>
</dbReference>
<dbReference type="PANTHER" id="PTHR30290">
    <property type="entry name" value="PERIPLASMIC BINDING COMPONENT OF ABC TRANSPORTER"/>
    <property type="match status" value="1"/>
</dbReference>
<dbReference type="GO" id="GO:0030288">
    <property type="term" value="C:outer membrane-bounded periplasmic space"/>
    <property type="evidence" value="ECO:0007669"/>
    <property type="project" value="UniProtKB-ARBA"/>
</dbReference>
<dbReference type="Gene3D" id="3.10.105.10">
    <property type="entry name" value="Dipeptide-binding Protein, Domain 3"/>
    <property type="match status" value="1"/>
</dbReference>
<dbReference type="PIRSF" id="PIRSF002741">
    <property type="entry name" value="MppA"/>
    <property type="match status" value="1"/>
</dbReference>
<dbReference type="InterPro" id="IPR000914">
    <property type="entry name" value="SBP_5_dom"/>
</dbReference>
<evidence type="ECO:0000256" key="3">
    <source>
        <dbReference type="ARBA" id="ARBA00022729"/>
    </source>
</evidence>
<evidence type="ECO:0000313" key="6">
    <source>
        <dbReference type="EMBL" id="NYT37938.1"/>
    </source>
</evidence>
<reference evidence="6 7" key="1">
    <citation type="submission" date="2020-07" db="EMBL/GenBank/DDBJ databases">
        <title>Taxonomic revisions and descriptions of new bacterial species based on genomic comparisons in the high-G+C-content subgroup of the family Alcaligenaceae.</title>
        <authorList>
            <person name="Szabo A."/>
            <person name="Felfoldi T."/>
        </authorList>
    </citation>
    <scope>NUCLEOTIDE SEQUENCE [LARGE SCALE GENOMIC DNA]</scope>
    <source>
        <strain evidence="6 7">DSM 25264</strain>
    </source>
</reference>
<dbReference type="Gene3D" id="3.40.190.10">
    <property type="entry name" value="Periplasmic binding protein-like II"/>
    <property type="match status" value="1"/>
</dbReference>
<dbReference type="SUPFAM" id="SSF53850">
    <property type="entry name" value="Periplasmic binding protein-like II"/>
    <property type="match status" value="1"/>
</dbReference>
<dbReference type="CDD" id="cd08498">
    <property type="entry name" value="PBP2_NikA_DppA_OppA_like_2"/>
    <property type="match status" value="1"/>
</dbReference>
<accession>A0A853FDZ7</accession>
<dbReference type="InterPro" id="IPR030678">
    <property type="entry name" value="Peptide/Ni-bd"/>
</dbReference>
<evidence type="ECO:0000259" key="5">
    <source>
        <dbReference type="Pfam" id="PF00496"/>
    </source>
</evidence>
<feature type="chain" id="PRO_5032347436" evidence="4">
    <location>
        <begin position="31"/>
        <end position="537"/>
    </location>
</feature>
<evidence type="ECO:0000256" key="2">
    <source>
        <dbReference type="ARBA" id="ARBA00022448"/>
    </source>
</evidence>
<dbReference type="GO" id="GO:1904680">
    <property type="term" value="F:peptide transmembrane transporter activity"/>
    <property type="evidence" value="ECO:0007669"/>
    <property type="project" value="TreeGrafter"/>
</dbReference>
<dbReference type="GO" id="GO:0015833">
    <property type="term" value="P:peptide transport"/>
    <property type="evidence" value="ECO:0007669"/>
    <property type="project" value="TreeGrafter"/>
</dbReference>
<feature type="domain" description="Solute-binding protein family 5" evidence="5">
    <location>
        <begin position="75"/>
        <end position="454"/>
    </location>
</feature>
<keyword evidence="3 4" id="KW-0732">Signal</keyword>
<keyword evidence="7" id="KW-1185">Reference proteome</keyword>
<evidence type="ECO:0000256" key="1">
    <source>
        <dbReference type="ARBA" id="ARBA00005695"/>
    </source>
</evidence>
<dbReference type="PANTHER" id="PTHR30290:SF9">
    <property type="entry name" value="OLIGOPEPTIDE-BINDING PROTEIN APPA"/>
    <property type="match status" value="1"/>
</dbReference>
<comment type="caution">
    <text evidence="6">The sequence shown here is derived from an EMBL/GenBank/DDBJ whole genome shotgun (WGS) entry which is preliminary data.</text>
</comment>
<evidence type="ECO:0000313" key="7">
    <source>
        <dbReference type="Proteomes" id="UP000580517"/>
    </source>
</evidence>
<keyword evidence="2" id="KW-0813">Transport</keyword>
<name>A0A853FDZ7_9BURK</name>
<dbReference type="OrthoDB" id="9801799at2"/>
<feature type="signal peptide" evidence="4">
    <location>
        <begin position="1"/>
        <end position="30"/>
    </location>
</feature>
<comment type="similarity">
    <text evidence="1">Belongs to the bacterial solute-binding protein 5 family.</text>
</comment>
<evidence type="ECO:0000256" key="4">
    <source>
        <dbReference type="SAM" id="SignalP"/>
    </source>
</evidence>
<gene>
    <name evidence="6" type="ORF">H0A68_13710</name>
</gene>
<protein>
    <submittedName>
        <fullName evidence="6">ABC transporter substrate-binding protein</fullName>
    </submittedName>
</protein>
<organism evidence="6 7">
    <name type="scientific">Allopusillimonas soli</name>
    <dbReference type="NCBI Taxonomy" id="659016"/>
    <lineage>
        <taxon>Bacteria</taxon>
        <taxon>Pseudomonadati</taxon>
        <taxon>Pseudomonadota</taxon>
        <taxon>Betaproteobacteria</taxon>
        <taxon>Burkholderiales</taxon>
        <taxon>Alcaligenaceae</taxon>
        <taxon>Allopusillimonas</taxon>
    </lineage>
</organism>
<dbReference type="Proteomes" id="UP000580517">
    <property type="component" value="Unassembled WGS sequence"/>
</dbReference>
<dbReference type="EMBL" id="JACCEW010000004">
    <property type="protein sequence ID" value="NYT37938.1"/>
    <property type="molecule type" value="Genomic_DNA"/>
</dbReference>